<comment type="caution">
    <text evidence="2">The sequence shown here is derived from an EMBL/GenBank/DDBJ whole genome shotgun (WGS) entry which is preliminary data.</text>
</comment>
<organism evidence="2 3">
    <name type="scientific">Streptomyces olivaceiscleroticus</name>
    <dbReference type="NCBI Taxonomy" id="68245"/>
    <lineage>
        <taxon>Bacteria</taxon>
        <taxon>Bacillati</taxon>
        <taxon>Actinomycetota</taxon>
        <taxon>Actinomycetes</taxon>
        <taxon>Kitasatosporales</taxon>
        <taxon>Streptomycetaceae</taxon>
        <taxon>Streptomyces</taxon>
    </lineage>
</organism>
<evidence type="ECO:0000313" key="3">
    <source>
        <dbReference type="Proteomes" id="UP001500909"/>
    </source>
</evidence>
<accession>A0ABP3JCW7</accession>
<proteinExistence type="predicted"/>
<gene>
    <name evidence="2" type="ORF">GCM10010361_11860</name>
</gene>
<name>A0ABP3JCW7_9ACTN</name>
<dbReference type="Proteomes" id="UP001500909">
    <property type="component" value="Unassembled WGS sequence"/>
</dbReference>
<evidence type="ECO:0000313" key="2">
    <source>
        <dbReference type="EMBL" id="GAA0449459.1"/>
    </source>
</evidence>
<sequence length="126" mass="13343">MTTRRYGLARHSAAFRLVCVRRPALEVTGMSAHESSVRGQLAGLRTRGHACRIVSGGHLLAVASHALPGPVRMTAVVPTHRCGAVPDSHRVPSYDASRLADGANQLHRTPYGASPLAGGSRPSFGW</sequence>
<feature type="region of interest" description="Disordered" evidence="1">
    <location>
        <begin position="107"/>
        <end position="126"/>
    </location>
</feature>
<dbReference type="EMBL" id="BAAABY010000009">
    <property type="protein sequence ID" value="GAA0449459.1"/>
    <property type="molecule type" value="Genomic_DNA"/>
</dbReference>
<keyword evidence="3" id="KW-1185">Reference proteome</keyword>
<reference evidence="3" key="1">
    <citation type="journal article" date="2019" name="Int. J. Syst. Evol. Microbiol.">
        <title>The Global Catalogue of Microorganisms (GCM) 10K type strain sequencing project: providing services to taxonomists for standard genome sequencing and annotation.</title>
        <authorList>
            <consortium name="The Broad Institute Genomics Platform"/>
            <consortium name="The Broad Institute Genome Sequencing Center for Infectious Disease"/>
            <person name="Wu L."/>
            <person name="Ma J."/>
        </authorList>
    </citation>
    <scope>NUCLEOTIDE SEQUENCE [LARGE SCALE GENOMIC DNA]</scope>
    <source>
        <strain evidence="3">JCM 4805</strain>
    </source>
</reference>
<evidence type="ECO:0000256" key="1">
    <source>
        <dbReference type="SAM" id="MobiDB-lite"/>
    </source>
</evidence>
<protein>
    <submittedName>
        <fullName evidence="2">Uncharacterized protein</fullName>
    </submittedName>
</protein>